<dbReference type="Proteomes" id="UP000191901">
    <property type="component" value="Chromosome"/>
</dbReference>
<sequence length="183" mass="21411">MSRSLEETISLLRGDGQPVEGRICEMQERHWNDFQTLWQTMLVATDQPDAAWMWDYKLRQSQREARYEAYALEADFLTQGLMFIETQWHRSHLPERFPLVYVEALSSAPWNRFALERPPFYHGVGRLLLMFARRRSLALGYGGRVGLHSLPGAEGFYRRLQMPDYDADPEKEGLVYFEYGAIA</sequence>
<gene>
    <name evidence="1" type="ORF">XM38_046360</name>
</gene>
<evidence type="ECO:0000313" key="2">
    <source>
        <dbReference type="Proteomes" id="UP000191901"/>
    </source>
</evidence>
<accession>A0A1Z3HTP0</accession>
<dbReference type="AlphaFoldDB" id="A0A1Z3HTP0"/>
<evidence type="ECO:0008006" key="3">
    <source>
        <dbReference type="Google" id="ProtNLM"/>
    </source>
</evidence>
<dbReference type="EMBL" id="CP021983">
    <property type="protein sequence ID" value="ASC73664.1"/>
    <property type="molecule type" value="Genomic_DNA"/>
</dbReference>
<reference evidence="1 2" key="1">
    <citation type="journal article" date="2016" name="Biochim. Biophys. Acta">
        <title>Characterization of red-shifted phycobilisomes isolated from the chlorophyll f-containing cyanobacterium Halomicronema hongdechloris.</title>
        <authorList>
            <person name="Li Y."/>
            <person name="Lin Y."/>
            <person name="Garvey C.J."/>
            <person name="Birch D."/>
            <person name="Corkery R.W."/>
            <person name="Loughlin P.C."/>
            <person name="Scheer H."/>
            <person name="Willows R.D."/>
            <person name="Chen M."/>
        </authorList>
    </citation>
    <scope>NUCLEOTIDE SEQUENCE [LARGE SCALE GENOMIC DNA]</scope>
    <source>
        <strain evidence="1 2">C2206</strain>
    </source>
</reference>
<proteinExistence type="predicted"/>
<evidence type="ECO:0000313" key="1">
    <source>
        <dbReference type="EMBL" id="ASC73664.1"/>
    </source>
</evidence>
<dbReference type="KEGG" id="hhg:XM38_046360"/>
<organism evidence="1 2">
    <name type="scientific">Halomicronema hongdechloris C2206</name>
    <dbReference type="NCBI Taxonomy" id="1641165"/>
    <lineage>
        <taxon>Bacteria</taxon>
        <taxon>Bacillati</taxon>
        <taxon>Cyanobacteriota</taxon>
        <taxon>Cyanophyceae</taxon>
        <taxon>Nodosilineales</taxon>
        <taxon>Nodosilineaceae</taxon>
        <taxon>Halomicronema</taxon>
    </lineage>
</organism>
<keyword evidence="2" id="KW-1185">Reference proteome</keyword>
<protein>
    <recommendedName>
        <fullName evidence="3">N-acetyltransferase domain-containing protein</fullName>
    </recommendedName>
</protein>
<name>A0A1Z3HTP0_9CYAN</name>